<evidence type="ECO:0000256" key="1">
    <source>
        <dbReference type="SAM" id="MobiDB-lite"/>
    </source>
</evidence>
<feature type="compositionally biased region" description="Basic residues" evidence="1">
    <location>
        <begin position="55"/>
        <end position="69"/>
    </location>
</feature>
<feature type="region of interest" description="Disordered" evidence="1">
    <location>
        <begin position="23"/>
        <end position="69"/>
    </location>
</feature>
<dbReference type="AlphaFoldDB" id="A0A5B7BQG9"/>
<organism evidence="2">
    <name type="scientific">Davidia involucrata</name>
    <name type="common">Dove tree</name>
    <dbReference type="NCBI Taxonomy" id="16924"/>
    <lineage>
        <taxon>Eukaryota</taxon>
        <taxon>Viridiplantae</taxon>
        <taxon>Streptophyta</taxon>
        <taxon>Embryophyta</taxon>
        <taxon>Tracheophyta</taxon>
        <taxon>Spermatophyta</taxon>
        <taxon>Magnoliopsida</taxon>
        <taxon>eudicotyledons</taxon>
        <taxon>Gunneridae</taxon>
        <taxon>Pentapetalae</taxon>
        <taxon>asterids</taxon>
        <taxon>Cornales</taxon>
        <taxon>Nyssaceae</taxon>
        <taxon>Davidia</taxon>
    </lineage>
</organism>
<proteinExistence type="predicted"/>
<name>A0A5B7BQG9_DAVIN</name>
<protein>
    <submittedName>
        <fullName evidence="2">Uncharacterized protein</fullName>
    </submittedName>
</protein>
<reference evidence="2" key="1">
    <citation type="submission" date="2019-08" db="EMBL/GenBank/DDBJ databases">
        <title>Reference gene set and small RNA set construction with multiple tissues from Davidia involucrata Baill.</title>
        <authorList>
            <person name="Yang H."/>
            <person name="Zhou C."/>
            <person name="Li G."/>
            <person name="Wang J."/>
            <person name="Gao P."/>
            <person name="Wang M."/>
            <person name="Wang R."/>
            <person name="Zhao Y."/>
        </authorList>
    </citation>
    <scope>NUCLEOTIDE SEQUENCE</scope>
    <source>
        <tissue evidence="2">Mixed with DoveR01_LX</tissue>
    </source>
</reference>
<evidence type="ECO:0000313" key="2">
    <source>
        <dbReference type="EMBL" id="MPA70648.1"/>
    </source>
</evidence>
<sequence length="318" mass="35345">MLPLKLVRSLVLGDTINNPLLLTQNHHDHDHDGIGHDNDSDSSGTKFVHVDPQNGHHKQRRTRSTKNTTKPKCKTPFLLFIPTKELVTDTYRLATLARDIGMDLYPNPSLSHIIFSWPSSSASPSTSSSSYPSLWSSTSLSSSFSSWSLPNDAVPLPFPSLSIASLSQLRCFASLSKGFFKPVFFNYTPNPIDKIGHQTSNWDCCSISLISRLTGGRIDSMDSFSRALAGMGWTLFKTKTNPSANSGESRVHGANSMYLFRKVDLNRLRARQPSGDGVNSSGEGRIRELRLPPLDFRNAPLRILQYILLMTDDIFYLA</sequence>
<feature type="compositionally biased region" description="Basic and acidic residues" evidence="1">
    <location>
        <begin position="25"/>
        <end position="39"/>
    </location>
</feature>
<gene>
    <name evidence="2" type="ORF">Din_040089</name>
</gene>
<accession>A0A5B7BQG9</accession>
<dbReference type="EMBL" id="GHES01040089">
    <property type="protein sequence ID" value="MPA70648.1"/>
    <property type="molecule type" value="Transcribed_RNA"/>
</dbReference>